<keyword evidence="12" id="KW-1185">Reference proteome</keyword>
<dbReference type="CDD" id="cd14014">
    <property type="entry name" value="STKc_PknB_like"/>
    <property type="match status" value="1"/>
</dbReference>
<dbReference type="InterPro" id="IPR008271">
    <property type="entry name" value="Ser/Thr_kinase_AS"/>
</dbReference>
<dbReference type="PROSITE" id="PS00108">
    <property type="entry name" value="PROTEIN_KINASE_ST"/>
    <property type="match status" value="1"/>
</dbReference>
<dbReference type="SUPFAM" id="SSF56112">
    <property type="entry name" value="Protein kinase-like (PK-like)"/>
    <property type="match status" value="1"/>
</dbReference>
<dbReference type="EMBL" id="CP073721">
    <property type="protein sequence ID" value="UWZ34228.1"/>
    <property type="molecule type" value="Genomic_DNA"/>
</dbReference>
<dbReference type="InterPro" id="IPR054470">
    <property type="entry name" value="FIMAH_dom"/>
</dbReference>
<evidence type="ECO:0000256" key="5">
    <source>
        <dbReference type="ARBA" id="ARBA00022777"/>
    </source>
</evidence>
<dbReference type="Pfam" id="PF22888">
    <property type="entry name" value="FIMAH"/>
    <property type="match status" value="1"/>
</dbReference>
<dbReference type="Gene3D" id="1.10.510.10">
    <property type="entry name" value="Transferase(Phosphotransferase) domain 1"/>
    <property type="match status" value="1"/>
</dbReference>
<dbReference type="SMART" id="SM00220">
    <property type="entry name" value="S_TKc"/>
    <property type="match status" value="1"/>
</dbReference>
<dbReference type="PANTHER" id="PTHR43289:SF6">
    <property type="entry name" value="SERINE_THREONINE-PROTEIN KINASE NEKL-3"/>
    <property type="match status" value="1"/>
</dbReference>
<keyword evidence="9" id="KW-0472">Membrane</keyword>
<sequence length="465" mass="48213">MTGRVLAGRYELRSLIGRGGMAQVWAGHDQRLDRDVAVKLLEHTDLRDSTVLDRFDREARTVAKLSHPNIIAIHDVGTDHGTPFLIMELVEGSSLADLLIAGPVDPTRAVDIAMQVCDALTVAHAAGVVHRDVKPANILITGTGQVKVCDFGIAKMTGADQANLTASAQAIGTSAYMAPEQVAGGPVDARTDLYALGCVLYAMLTGQPPFTGDNAVQVAWQHLNQAPPPPSARCPGLPPPLDALIAALLAKQAADRPATAARTRADLAQLGSGPAATTAMPSMGTERTFRASAAVHQPTRTIPTMTAGDDPSAVPQRSGRIRPGSAVLLALAVAVSAVVVFALVLVVRSGMHDGRTAAPDGSTTASAGTPPAADTLSALKAAIEAQRRAGQLDDADARELTAQVDDIARYISQNDTGKAADKAAELSKSLNELRDEGKIGEAGYTAILAAAGRLTAALPSSEERD</sequence>
<keyword evidence="9" id="KW-1133">Transmembrane helix</keyword>
<accession>A0ABY5YZE5</accession>
<dbReference type="InterPro" id="IPR011009">
    <property type="entry name" value="Kinase-like_dom_sf"/>
</dbReference>
<keyword evidence="5 11" id="KW-0418">Kinase</keyword>
<evidence type="ECO:0000256" key="7">
    <source>
        <dbReference type="PROSITE-ProRule" id="PRU10141"/>
    </source>
</evidence>
<evidence type="ECO:0000256" key="1">
    <source>
        <dbReference type="ARBA" id="ARBA00012513"/>
    </source>
</evidence>
<name>A0ABY5YZE5_9ACTN</name>
<evidence type="ECO:0000256" key="6">
    <source>
        <dbReference type="ARBA" id="ARBA00022840"/>
    </source>
</evidence>
<dbReference type="Gene3D" id="3.30.200.20">
    <property type="entry name" value="Phosphorylase Kinase, domain 1"/>
    <property type="match status" value="1"/>
</dbReference>
<proteinExistence type="predicted"/>
<feature type="domain" description="Protein kinase" evidence="10">
    <location>
        <begin position="10"/>
        <end position="270"/>
    </location>
</feature>
<keyword evidence="6 7" id="KW-0067">ATP-binding</keyword>
<gene>
    <name evidence="11" type="ORF">Drose_23625</name>
</gene>
<evidence type="ECO:0000256" key="9">
    <source>
        <dbReference type="SAM" id="Phobius"/>
    </source>
</evidence>
<keyword evidence="2 11" id="KW-0723">Serine/threonine-protein kinase</keyword>
<evidence type="ECO:0000256" key="8">
    <source>
        <dbReference type="SAM" id="MobiDB-lite"/>
    </source>
</evidence>
<keyword evidence="4 7" id="KW-0547">Nucleotide-binding</keyword>
<organism evidence="11 12">
    <name type="scientific">Dactylosporangium roseum</name>
    <dbReference type="NCBI Taxonomy" id="47989"/>
    <lineage>
        <taxon>Bacteria</taxon>
        <taxon>Bacillati</taxon>
        <taxon>Actinomycetota</taxon>
        <taxon>Actinomycetes</taxon>
        <taxon>Micromonosporales</taxon>
        <taxon>Micromonosporaceae</taxon>
        <taxon>Dactylosporangium</taxon>
    </lineage>
</organism>
<evidence type="ECO:0000313" key="12">
    <source>
        <dbReference type="Proteomes" id="UP001058271"/>
    </source>
</evidence>
<reference evidence="11" key="1">
    <citation type="submission" date="2021-04" db="EMBL/GenBank/DDBJ databases">
        <title>Biosynthetic gene clusters of Dactylosporangioum roseum.</title>
        <authorList>
            <person name="Hartkoorn R.C."/>
            <person name="Beaudoing E."/>
            <person name="Hot D."/>
            <person name="Moureu S."/>
        </authorList>
    </citation>
    <scope>NUCLEOTIDE SEQUENCE</scope>
    <source>
        <strain evidence="11">NRRL B-16295</strain>
    </source>
</reference>
<keyword evidence="9" id="KW-0812">Transmembrane</keyword>
<dbReference type="PROSITE" id="PS00107">
    <property type="entry name" value="PROTEIN_KINASE_ATP"/>
    <property type="match status" value="1"/>
</dbReference>
<feature type="binding site" evidence="7">
    <location>
        <position position="39"/>
    </location>
    <ligand>
        <name>ATP</name>
        <dbReference type="ChEBI" id="CHEBI:30616"/>
    </ligand>
</feature>
<evidence type="ECO:0000256" key="4">
    <source>
        <dbReference type="ARBA" id="ARBA00022741"/>
    </source>
</evidence>
<evidence type="ECO:0000256" key="2">
    <source>
        <dbReference type="ARBA" id="ARBA00022527"/>
    </source>
</evidence>
<feature type="region of interest" description="Disordered" evidence="8">
    <location>
        <begin position="291"/>
        <end position="318"/>
    </location>
</feature>
<dbReference type="InterPro" id="IPR017441">
    <property type="entry name" value="Protein_kinase_ATP_BS"/>
</dbReference>
<dbReference type="PROSITE" id="PS50011">
    <property type="entry name" value="PROTEIN_KINASE_DOM"/>
    <property type="match status" value="1"/>
</dbReference>
<keyword evidence="3" id="KW-0808">Transferase</keyword>
<dbReference type="InterPro" id="IPR000719">
    <property type="entry name" value="Prot_kinase_dom"/>
</dbReference>
<evidence type="ECO:0000313" key="11">
    <source>
        <dbReference type="EMBL" id="UWZ34228.1"/>
    </source>
</evidence>
<feature type="transmembrane region" description="Helical" evidence="9">
    <location>
        <begin position="326"/>
        <end position="347"/>
    </location>
</feature>
<protein>
    <recommendedName>
        <fullName evidence="1">non-specific serine/threonine protein kinase</fullName>
        <ecNumber evidence="1">2.7.11.1</ecNumber>
    </recommendedName>
</protein>
<dbReference type="EC" id="2.7.11.1" evidence="1"/>
<dbReference type="GO" id="GO:0004674">
    <property type="term" value="F:protein serine/threonine kinase activity"/>
    <property type="evidence" value="ECO:0007669"/>
    <property type="project" value="UniProtKB-KW"/>
</dbReference>
<dbReference type="Proteomes" id="UP001058271">
    <property type="component" value="Chromosome"/>
</dbReference>
<evidence type="ECO:0000256" key="3">
    <source>
        <dbReference type="ARBA" id="ARBA00022679"/>
    </source>
</evidence>
<dbReference type="PANTHER" id="PTHR43289">
    <property type="entry name" value="MITOGEN-ACTIVATED PROTEIN KINASE KINASE KINASE 20-RELATED"/>
    <property type="match status" value="1"/>
</dbReference>
<evidence type="ECO:0000259" key="10">
    <source>
        <dbReference type="PROSITE" id="PS50011"/>
    </source>
</evidence>
<dbReference type="RefSeq" id="WP_260723530.1">
    <property type="nucleotide sequence ID" value="NZ_BAAABS010000025.1"/>
</dbReference>
<dbReference type="Pfam" id="PF00069">
    <property type="entry name" value="Pkinase"/>
    <property type="match status" value="1"/>
</dbReference>